<evidence type="ECO:0000256" key="2">
    <source>
        <dbReference type="ARBA" id="ARBA00022692"/>
    </source>
</evidence>
<dbReference type="SUPFAM" id="SSF53474">
    <property type="entry name" value="alpha/beta-Hydrolases"/>
    <property type="match status" value="1"/>
</dbReference>
<dbReference type="PANTHER" id="PTHR12265:SF30">
    <property type="entry name" value="TRANSMEMBRANE PROTEIN 53"/>
    <property type="match status" value="1"/>
</dbReference>
<evidence type="ECO:0000256" key="4">
    <source>
        <dbReference type="ARBA" id="ARBA00023136"/>
    </source>
</evidence>
<dbReference type="InterPro" id="IPR029058">
    <property type="entry name" value="AB_hydrolase_fold"/>
</dbReference>
<comment type="similarity">
    <text evidence="1">Belongs to the TMEM53 family.</text>
</comment>
<name>A0AA38XPU6_9EURO</name>
<comment type="caution">
    <text evidence="7">The sequence shown here is derived from an EMBL/GenBank/DDBJ whole genome shotgun (WGS) entry which is preliminary data.</text>
</comment>
<dbReference type="InterPro" id="IPR008547">
    <property type="entry name" value="DUF829_TMEM53"/>
</dbReference>
<protein>
    <submittedName>
        <fullName evidence="7">Uncharacterized protein</fullName>
    </submittedName>
</protein>
<reference evidence="7" key="1">
    <citation type="submission" date="2022-10" db="EMBL/GenBank/DDBJ databases">
        <title>Culturing micro-colonial fungi from biological soil crusts in the Mojave desert and describing Neophaeococcomyces mojavensis, and introducing the new genera and species Taxawa tesnikishii.</title>
        <authorList>
            <person name="Kurbessoian T."/>
            <person name="Stajich J.E."/>
        </authorList>
    </citation>
    <scope>NUCLEOTIDE SEQUENCE</scope>
    <source>
        <strain evidence="7">TK_35</strain>
    </source>
</reference>
<dbReference type="PANTHER" id="PTHR12265">
    <property type="entry name" value="TRANSMEMBRANE PROTEIN 53"/>
    <property type="match status" value="1"/>
</dbReference>
<evidence type="ECO:0000256" key="3">
    <source>
        <dbReference type="ARBA" id="ARBA00022989"/>
    </source>
</evidence>
<proteinExistence type="inferred from homology"/>
<evidence type="ECO:0000256" key="6">
    <source>
        <dbReference type="ARBA" id="ARBA00034303"/>
    </source>
</evidence>
<sequence>MLKDPLWDFEKLGNGIHLYEPPATSTPSLPSISGAAASEAQPTLIICCVWMFAAARHAAKYFHHYQLLYPEAQILLLQNNIMNVTIRPDRLQIQAMTPAVEAVKESIRKNPHSHILVHAFSGGGCHSVVQLAQAYRENIESVPDARDLPLEIPISAMVLDSSPPHGSPPLQTAVTASLSFLPKASMSQRLLATPVAWAVIGSCALLNDLGLVESSPSKIWRCLNDPEGPFLFNHDHVVDRLGFNPSKRTIPRTYIFSKDDQLVPHEHIVLHAAEASSKCEVLASDADSKESIRLEEFIGSAHVNHVSVDAQRYWQLVNDTVEKGFAMDEQTQRLMSTA</sequence>
<comment type="subcellular location">
    <subcellularLocation>
        <location evidence="6">Nucleus outer membrane</location>
        <topology evidence="6">Single-pass membrane protein</topology>
    </subcellularLocation>
</comment>
<dbReference type="EMBL" id="JAPDRN010000163">
    <property type="protein sequence ID" value="KAJ9617392.1"/>
    <property type="molecule type" value="Genomic_DNA"/>
</dbReference>
<evidence type="ECO:0000256" key="1">
    <source>
        <dbReference type="ARBA" id="ARBA00007387"/>
    </source>
</evidence>
<organism evidence="7 8">
    <name type="scientific">Knufia peltigerae</name>
    <dbReference type="NCBI Taxonomy" id="1002370"/>
    <lineage>
        <taxon>Eukaryota</taxon>
        <taxon>Fungi</taxon>
        <taxon>Dikarya</taxon>
        <taxon>Ascomycota</taxon>
        <taxon>Pezizomycotina</taxon>
        <taxon>Eurotiomycetes</taxon>
        <taxon>Chaetothyriomycetidae</taxon>
        <taxon>Chaetothyriales</taxon>
        <taxon>Trichomeriaceae</taxon>
        <taxon>Knufia</taxon>
    </lineage>
</organism>
<dbReference type="Pfam" id="PF05705">
    <property type="entry name" value="DUF829"/>
    <property type="match status" value="1"/>
</dbReference>
<gene>
    <name evidence="7" type="ORF">H2204_013814</name>
</gene>
<accession>A0AA38XPU6</accession>
<keyword evidence="5" id="KW-0539">Nucleus</keyword>
<keyword evidence="4" id="KW-0472">Membrane</keyword>
<evidence type="ECO:0000256" key="5">
    <source>
        <dbReference type="ARBA" id="ARBA00023242"/>
    </source>
</evidence>
<keyword evidence="3" id="KW-1133">Transmembrane helix</keyword>
<keyword evidence="8" id="KW-1185">Reference proteome</keyword>
<dbReference type="Proteomes" id="UP001172681">
    <property type="component" value="Unassembled WGS sequence"/>
</dbReference>
<keyword evidence="2" id="KW-0812">Transmembrane</keyword>
<evidence type="ECO:0000313" key="7">
    <source>
        <dbReference type="EMBL" id="KAJ9617392.1"/>
    </source>
</evidence>
<dbReference type="AlphaFoldDB" id="A0AA38XPU6"/>
<evidence type="ECO:0000313" key="8">
    <source>
        <dbReference type="Proteomes" id="UP001172681"/>
    </source>
</evidence>
<dbReference type="GO" id="GO:0005640">
    <property type="term" value="C:nuclear outer membrane"/>
    <property type="evidence" value="ECO:0007669"/>
    <property type="project" value="UniProtKB-SubCell"/>
</dbReference>